<comment type="caution">
    <text evidence="1">The sequence shown here is derived from an EMBL/GenBank/DDBJ whole genome shotgun (WGS) entry which is preliminary data.</text>
</comment>
<organism evidence="1 2">
    <name type="scientific">Crotalus adamanteus</name>
    <name type="common">Eastern diamondback rattlesnake</name>
    <dbReference type="NCBI Taxonomy" id="8729"/>
    <lineage>
        <taxon>Eukaryota</taxon>
        <taxon>Metazoa</taxon>
        <taxon>Chordata</taxon>
        <taxon>Craniata</taxon>
        <taxon>Vertebrata</taxon>
        <taxon>Euteleostomi</taxon>
        <taxon>Lepidosauria</taxon>
        <taxon>Squamata</taxon>
        <taxon>Bifurcata</taxon>
        <taxon>Unidentata</taxon>
        <taxon>Episquamata</taxon>
        <taxon>Toxicofera</taxon>
        <taxon>Serpentes</taxon>
        <taxon>Colubroidea</taxon>
        <taxon>Viperidae</taxon>
        <taxon>Crotalinae</taxon>
        <taxon>Crotalus</taxon>
    </lineage>
</organism>
<dbReference type="AlphaFoldDB" id="A0AAW1BYL6"/>
<dbReference type="Proteomes" id="UP001474421">
    <property type="component" value="Unassembled WGS sequence"/>
</dbReference>
<reference evidence="1 2" key="1">
    <citation type="journal article" date="2024" name="Proc. Natl. Acad. Sci. U.S.A.">
        <title>The genetic regulatory architecture and epigenomic basis for age-related changes in rattlesnake venom.</title>
        <authorList>
            <person name="Hogan M.P."/>
            <person name="Holding M.L."/>
            <person name="Nystrom G.S."/>
            <person name="Colston T.J."/>
            <person name="Bartlett D.A."/>
            <person name="Mason A.J."/>
            <person name="Ellsworth S.A."/>
            <person name="Rautsaw R.M."/>
            <person name="Lawrence K.C."/>
            <person name="Strickland J.L."/>
            <person name="He B."/>
            <person name="Fraser P."/>
            <person name="Margres M.J."/>
            <person name="Gilbert D.M."/>
            <person name="Gibbs H.L."/>
            <person name="Parkinson C.L."/>
            <person name="Rokyta D.R."/>
        </authorList>
    </citation>
    <scope>NUCLEOTIDE SEQUENCE [LARGE SCALE GENOMIC DNA]</scope>
    <source>
        <strain evidence="1">DRR0105</strain>
    </source>
</reference>
<dbReference type="EMBL" id="JAOTOJ010000002">
    <property type="protein sequence ID" value="KAK9407165.1"/>
    <property type="molecule type" value="Genomic_DNA"/>
</dbReference>
<accession>A0AAW1BYL6</accession>
<protein>
    <submittedName>
        <fullName evidence="1">Uncharacterized protein</fullName>
    </submittedName>
</protein>
<gene>
    <name evidence="1" type="ORF">NXF25_005939</name>
</gene>
<sequence length="30" mass="3476">MMLNLGHGHGKSVFKFITVTEHIVIYVQEF</sequence>
<name>A0AAW1BYL6_CROAD</name>
<evidence type="ECO:0000313" key="2">
    <source>
        <dbReference type="Proteomes" id="UP001474421"/>
    </source>
</evidence>
<proteinExistence type="predicted"/>
<keyword evidence="2" id="KW-1185">Reference proteome</keyword>
<evidence type="ECO:0000313" key="1">
    <source>
        <dbReference type="EMBL" id="KAK9407165.1"/>
    </source>
</evidence>